<gene>
    <name evidence="2" type="ORF">GUA46_00505</name>
</gene>
<dbReference type="RefSeq" id="WP_176618861.1">
    <property type="nucleotide sequence ID" value="NZ_WYET01000001.1"/>
</dbReference>
<dbReference type="AlphaFoldDB" id="A0A850NAC0"/>
<dbReference type="EMBL" id="WYET01000001">
    <property type="protein sequence ID" value="NVN16804.1"/>
    <property type="molecule type" value="Genomic_DNA"/>
</dbReference>
<feature type="signal peptide" evidence="1">
    <location>
        <begin position="1"/>
        <end position="20"/>
    </location>
</feature>
<proteinExistence type="predicted"/>
<evidence type="ECO:0000313" key="2">
    <source>
        <dbReference type="EMBL" id="NVN16804.1"/>
    </source>
</evidence>
<organism evidence="2 3">
    <name type="scientific">Flagellimonas chongwuensis</name>
    <dbReference type="NCBI Taxonomy" id="2697365"/>
    <lineage>
        <taxon>Bacteria</taxon>
        <taxon>Pseudomonadati</taxon>
        <taxon>Bacteroidota</taxon>
        <taxon>Flavobacteriia</taxon>
        <taxon>Flavobacteriales</taxon>
        <taxon>Flavobacteriaceae</taxon>
        <taxon>Flagellimonas</taxon>
    </lineage>
</organism>
<feature type="chain" id="PRO_5032449509" evidence="1">
    <location>
        <begin position="21"/>
        <end position="262"/>
    </location>
</feature>
<evidence type="ECO:0000256" key="1">
    <source>
        <dbReference type="SAM" id="SignalP"/>
    </source>
</evidence>
<keyword evidence="3" id="KW-1185">Reference proteome</keyword>
<comment type="caution">
    <text evidence="2">The sequence shown here is derived from an EMBL/GenBank/DDBJ whole genome shotgun (WGS) entry which is preliminary data.</text>
</comment>
<sequence length="262" mass="30065">MKKILGYTVIFLLIGTGMQAQDFDLGDIMGEAQDFFGEAQDDAEKAAADTDATRKFKEAFQNSFTEYVNYINDLDDYLPETKCLYIMLKYKSEFDALTGEIQSTSDCRKKYDLYGMKLMMMMSSTTIMYCTEDLWNLISSFDWETQDKPSALVDLDTELFEIVKKYDDYLALLNREGGVEDDELFPAYADLTDSDLDITIIEEFYEETLKDNKEEYQNKDGKGSFALPIGIILNKYFEPGNLLKNTLEISKEMDALKPCTGY</sequence>
<accession>A0A850NAC0</accession>
<dbReference type="Proteomes" id="UP000558089">
    <property type="component" value="Unassembled WGS sequence"/>
</dbReference>
<protein>
    <submittedName>
        <fullName evidence="2">Uncharacterized protein</fullName>
    </submittedName>
</protein>
<keyword evidence="1" id="KW-0732">Signal</keyword>
<reference evidence="2 3" key="1">
    <citation type="submission" date="2020-01" db="EMBL/GenBank/DDBJ databases">
        <title>Draft Genome Analysis of Muricauda sp. HICW Isolated from coastal seawater of PR China.</title>
        <authorList>
            <person name="Chen M.-X."/>
        </authorList>
    </citation>
    <scope>NUCLEOTIDE SEQUENCE [LARGE SCALE GENOMIC DNA]</scope>
    <source>
        <strain evidence="2 3">HICW</strain>
    </source>
</reference>
<evidence type="ECO:0000313" key="3">
    <source>
        <dbReference type="Proteomes" id="UP000558089"/>
    </source>
</evidence>
<name>A0A850NAC0_9FLAO</name>